<comment type="caution">
    <text evidence="6">The sequence shown here is derived from an EMBL/GenBank/DDBJ whole genome shotgun (WGS) entry which is preliminary data.</text>
</comment>
<dbReference type="InterPro" id="IPR011611">
    <property type="entry name" value="PfkB_dom"/>
</dbReference>
<evidence type="ECO:0000256" key="3">
    <source>
        <dbReference type="ARBA" id="ARBA00022777"/>
    </source>
</evidence>
<dbReference type="SUPFAM" id="SSF53613">
    <property type="entry name" value="Ribokinase-like"/>
    <property type="match status" value="2"/>
</dbReference>
<feature type="compositionally biased region" description="Low complexity" evidence="4">
    <location>
        <begin position="460"/>
        <end position="473"/>
    </location>
</feature>
<comment type="similarity">
    <text evidence="1">Belongs to the carbohydrate kinase PfkB family.</text>
</comment>
<feature type="region of interest" description="Disordered" evidence="4">
    <location>
        <begin position="337"/>
        <end position="385"/>
    </location>
</feature>
<dbReference type="Proteomes" id="UP000324800">
    <property type="component" value="Unassembled WGS sequence"/>
</dbReference>
<dbReference type="Gene3D" id="3.40.1190.20">
    <property type="match status" value="2"/>
</dbReference>
<dbReference type="AlphaFoldDB" id="A0A5J4WJY8"/>
<dbReference type="InterPro" id="IPR029056">
    <property type="entry name" value="Ribokinase-like"/>
</dbReference>
<feature type="compositionally biased region" description="Polar residues" evidence="4">
    <location>
        <begin position="479"/>
        <end position="505"/>
    </location>
</feature>
<feature type="domain" description="Carbohydrate kinase PfkB" evidence="5">
    <location>
        <begin position="127"/>
        <end position="312"/>
    </location>
</feature>
<protein>
    <submittedName>
        <fullName evidence="6">Putative adenosine kinase</fullName>
    </submittedName>
</protein>
<proteinExistence type="inferred from homology"/>
<evidence type="ECO:0000256" key="1">
    <source>
        <dbReference type="ARBA" id="ARBA00010688"/>
    </source>
</evidence>
<evidence type="ECO:0000313" key="6">
    <source>
        <dbReference type="EMBL" id="KAA6395250.1"/>
    </source>
</evidence>
<keyword evidence="3 6" id="KW-0418">Kinase</keyword>
<reference evidence="6 7" key="1">
    <citation type="submission" date="2019-03" db="EMBL/GenBank/DDBJ databases">
        <title>Single cell metagenomics reveals metabolic interactions within the superorganism composed of flagellate Streblomastix strix and complex community of Bacteroidetes bacteria on its surface.</title>
        <authorList>
            <person name="Treitli S.C."/>
            <person name="Kolisko M."/>
            <person name="Husnik F."/>
            <person name="Keeling P."/>
            <person name="Hampl V."/>
        </authorList>
    </citation>
    <scope>NUCLEOTIDE SEQUENCE [LARGE SCALE GENOMIC DNA]</scope>
    <source>
        <strain evidence="6">ST1C</strain>
    </source>
</reference>
<keyword evidence="2" id="KW-0808">Transferase</keyword>
<dbReference type="GO" id="GO:0016301">
    <property type="term" value="F:kinase activity"/>
    <property type="evidence" value="ECO:0007669"/>
    <property type="project" value="UniProtKB-KW"/>
</dbReference>
<dbReference type="PANTHER" id="PTHR43320:SF3">
    <property type="entry name" value="CARBOHYDRATE KINASE PFKB DOMAIN-CONTAINING PROTEIN"/>
    <property type="match status" value="1"/>
</dbReference>
<feature type="region of interest" description="Disordered" evidence="4">
    <location>
        <begin position="599"/>
        <end position="618"/>
    </location>
</feature>
<feature type="region of interest" description="Disordered" evidence="4">
    <location>
        <begin position="459"/>
        <end position="522"/>
    </location>
</feature>
<evidence type="ECO:0000313" key="7">
    <source>
        <dbReference type="Proteomes" id="UP000324800"/>
    </source>
</evidence>
<name>A0A5J4WJY8_9EUKA</name>
<dbReference type="Pfam" id="PF00294">
    <property type="entry name" value="PfkB"/>
    <property type="match status" value="2"/>
</dbReference>
<feature type="compositionally biased region" description="Polar residues" evidence="4">
    <location>
        <begin position="344"/>
        <end position="385"/>
    </location>
</feature>
<organism evidence="6 7">
    <name type="scientific">Streblomastix strix</name>
    <dbReference type="NCBI Taxonomy" id="222440"/>
    <lineage>
        <taxon>Eukaryota</taxon>
        <taxon>Metamonada</taxon>
        <taxon>Preaxostyla</taxon>
        <taxon>Oxymonadida</taxon>
        <taxon>Streblomastigidae</taxon>
        <taxon>Streblomastix</taxon>
    </lineage>
</organism>
<dbReference type="PANTHER" id="PTHR43320">
    <property type="entry name" value="SUGAR KINASE"/>
    <property type="match status" value="1"/>
</dbReference>
<dbReference type="OrthoDB" id="1932147at2759"/>
<evidence type="ECO:0000259" key="5">
    <source>
        <dbReference type="Pfam" id="PF00294"/>
    </source>
</evidence>
<accession>A0A5J4WJY8</accession>
<dbReference type="EMBL" id="SNRW01001732">
    <property type="protein sequence ID" value="KAA6395250.1"/>
    <property type="molecule type" value="Genomic_DNA"/>
</dbReference>
<feature type="compositionally biased region" description="Polar residues" evidence="4">
    <location>
        <begin position="601"/>
        <end position="611"/>
    </location>
</feature>
<sequence>MSETEEAESRVAAGDVLLPESNYHIFQPESAIYHQSLCQKLKRSPKFKNTQNVLTFDKSFNTLAFPVSNVKGKRMKRRRFAITGISDALTETFMKITDEQLQQLGIVKGASNPITKETRQQLDKMIKRTSKQITTPGGSPTNTIVGASSLGLQCSFLGCVGNDKGGYDFISSMKDSRVSTYVSIKQGSSAVCYALVTPDGERTFGLDFGVSKQLQPEEIFTFLIKDTYMLHFSAYELRGDTPMAQATMHAFRTAKHYGTKISLDMGDAMLIESNFEPIINLMRQGVDIVFANEQEADSFVMKHREMVQQYLEEQKIESQDSKIDNSSYEDRSTIINGFDDIKTPDTSNSTLQESSINSHFPNTNDSGIQKQGNLNQQSQYNGPNIINSPTYKSINICTPQTPIERSQNSSSKNSSGMTSEEILDKYSVFLLYCNVLVVKVAEKGAICLVVTERKGSFPASFDQSQQQGQFQSSQDRKGSFTSLSPTEWSLYSDTSSQQSEKSQLVENEGSPMGSPYQQAQHSLQSDVIVDNSSQFNDLTSPQIDVSDDNIFSKDSQNSQSNNDTIKILNPSPIKSKTAYLTTFTPPASPDVIEAYSHHQTVDISKTSEPSHQQQQQLQSISYDTNIEPHLFQKRENSDNINDKSYLINQPGACNTPPYPKRGITNEPQNNTVEYDGRNSGVTKQFIHLMNHVPSAPLPPVLPSPLIVQNQQSKQNITQYPIHQIKAPSPITSPYVDTNINNKQSQTIQPTSKEHNSPIIQQQDTHSHSPYSFPIILTTSSQSPKYNSDTRLQNAMTVSVYQAAGYGVPHIEDASGAGDNFQAGFLYGLFRGHNVQVSMQIGNYLASRVICRRGSQCQVRIENIEYMI</sequence>
<feature type="domain" description="Carbohydrate kinase PfkB" evidence="5">
    <location>
        <begin position="812"/>
        <end position="855"/>
    </location>
</feature>
<gene>
    <name evidence="6" type="ORF">EZS28_009223</name>
</gene>
<evidence type="ECO:0000256" key="4">
    <source>
        <dbReference type="SAM" id="MobiDB-lite"/>
    </source>
</evidence>
<dbReference type="InterPro" id="IPR052700">
    <property type="entry name" value="Carb_kinase_PfkB-like"/>
</dbReference>
<evidence type="ECO:0000256" key="2">
    <source>
        <dbReference type="ARBA" id="ARBA00022679"/>
    </source>
</evidence>